<gene>
    <name evidence="2" type="ORF">SAMN05660991_02343</name>
</gene>
<dbReference type="OrthoDB" id="5192214at2"/>
<evidence type="ECO:0000256" key="1">
    <source>
        <dbReference type="SAM" id="Phobius"/>
    </source>
</evidence>
<accession>A0A1H8TKG0</accession>
<evidence type="ECO:0000313" key="2">
    <source>
        <dbReference type="EMBL" id="SEO91311.1"/>
    </source>
</evidence>
<dbReference type="RefSeq" id="WP_091943255.1">
    <property type="nucleotide sequence ID" value="NZ_FOEE01000006.1"/>
</dbReference>
<organism evidence="2 3">
    <name type="scientific">Trujillonella endophytica</name>
    <dbReference type="NCBI Taxonomy" id="673521"/>
    <lineage>
        <taxon>Bacteria</taxon>
        <taxon>Bacillati</taxon>
        <taxon>Actinomycetota</taxon>
        <taxon>Actinomycetes</taxon>
        <taxon>Geodermatophilales</taxon>
        <taxon>Geodermatophilaceae</taxon>
        <taxon>Trujillonella</taxon>
    </lineage>
</organism>
<protein>
    <recommendedName>
        <fullName evidence="4">ATP synthase protein I</fullName>
    </recommendedName>
</protein>
<feature type="transmembrane region" description="Helical" evidence="1">
    <location>
        <begin position="74"/>
        <end position="96"/>
    </location>
</feature>
<dbReference type="EMBL" id="FOEE01000006">
    <property type="protein sequence ID" value="SEO91311.1"/>
    <property type="molecule type" value="Genomic_DNA"/>
</dbReference>
<reference evidence="3" key="1">
    <citation type="submission" date="2016-10" db="EMBL/GenBank/DDBJ databases">
        <authorList>
            <person name="Varghese N."/>
            <person name="Submissions S."/>
        </authorList>
    </citation>
    <scope>NUCLEOTIDE SEQUENCE [LARGE SCALE GENOMIC DNA]</scope>
    <source>
        <strain evidence="3">DSM 45413</strain>
    </source>
</reference>
<feature type="transmembrane region" description="Helical" evidence="1">
    <location>
        <begin position="46"/>
        <end position="67"/>
    </location>
</feature>
<dbReference type="AlphaFoldDB" id="A0A1H8TKG0"/>
<proteinExistence type="predicted"/>
<evidence type="ECO:0000313" key="3">
    <source>
        <dbReference type="Proteomes" id="UP000198960"/>
    </source>
</evidence>
<name>A0A1H8TKG0_9ACTN</name>
<keyword evidence="1" id="KW-0472">Membrane</keyword>
<feature type="transmembrane region" description="Helical" evidence="1">
    <location>
        <begin position="21"/>
        <end position="40"/>
    </location>
</feature>
<dbReference type="STRING" id="673521.SAMN05660991_02343"/>
<sequence>MSGMPREDGGWDLSFLRVGALATLAVTAVAAPVTGLVAGWDDAVGVLVGAAVVTAFFVVSGLVVAWAGRINDAFTLPAAMGAFFVKAIVLFGVLNALPEDGWLDRLTLAWSVIVGALLWSAVQLRWVWTRPMYYVTPPRPPAG</sequence>
<keyword evidence="1" id="KW-1133">Transmembrane helix</keyword>
<keyword evidence="1" id="KW-0812">Transmembrane</keyword>
<dbReference type="Proteomes" id="UP000198960">
    <property type="component" value="Unassembled WGS sequence"/>
</dbReference>
<keyword evidence="3" id="KW-1185">Reference proteome</keyword>
<feature type="transmembrane region" description="Helical" evidence="1">
    <location>
        <begin position="108"/>
        <end position="128"/>
    </location>
</feature>
<evidence type="ECO:0008006" key="4">
    <source>
        <dbReference type="Google" id="ProtNLM"/>
    </source>
</evidence>